<sequence length="60" mass="7010">MFEKIFFEKNTRLMKSYINLNYKTLITTYNPGTSNSLVAIFFRPCNHHASDAPHAHDYTV</sequence>
<evidence type="ECO:0000313" key="1">
    <source>
        <dbReference type="EMBL" id="MHI22202.1"/>
    </source>
</evidence>
<comment type="caution">
    <text evidence="1">The sequence shown here is derived from an EMBL/GenBank/DDBJ whole genome shotgun (WGS) entry which is preliminary data.</text>
</comment>
<reference evidence="1" key="1">
    <citation type="submission" date="2018-11" db="EMBL/GenBank/DDBJ databases">
        <authorList>
            <consortium name="PulseNet: The National Subtyping Network for Foodborne Disease Surveillance"/>
            <person name="Tarr C.L."/>
            <person name="Trees E."/>
            <person name="Katz L.S."/>
            <person name="Carleton-Romer H.A."/>
            <person name="Stroika S."/>
            <person name="Kucerova Z."/>
            <person name="Roache K.F."/>
            <person name="Sabol A.L."/>
            <person name="Besser J."/>
            <person name="Gerner-Smidt P."/>
        </authorList>
    </citation>
    <scope>NUCLEOTIDE SEQUENCE [LARGE SCALE GENOMIC DNA]</scope>
    <source>
        <strain evidence="1">PNUSAS059688</strain>
    </source>
</reference>
<gene>
    <name evidence="1" type="ORF">EEM47_10010</name>
</gene>
<dbReference type="AlphaFoldDB" id="A0A344SV24"/>
<accession>A0A344SV24</accession>
<protein>
    <submittedName>
        <fullName evidence="1">Uncharacterized protein</fullName>
    </submittedName>
</protein>
<name>A0A344SV24_SALER</name>
<dbReference type="Proteomes" id="UP000885364">
    <property type="component" value="Unassembled WGS sequence"/>
</dbReference>
<organism evidence="1">
    <name type="scientific">Salmonella enterica</name>
    <name type="common">Salmonella choleraesuis</name>
    <dbReference type="NCBI Taxonomy" id="28901"/>
    <lineage>
        <taxon>Bacteria</taxon>
        <taxon>Pseudomonadati</taxon>
        <taxon>Pseudomonadota</taxon>
        <taxon>Gammaproteobacteria</taxon>
        <taxon>Enterobacterales</taxon>
        <taxon>Enterobacteriaceae</taxon>
        <taxon>Salmonella</taxon>
    </lineage>
</organism>
<dbReference type="EMBL" id="ROVY01000026">
    <property type="protein sequence ID" value="MHI22202.1"/>
    <property type="molecule type" value="Genomic_DNA"/>
</dbReference>
<proteinExistence type="predicted"/>